<dbReference type="KEGG" id="dfl:DFE_2407"/>
<gene>
    <name evidence="1" type="ORF">DFE_2407</name>
</gene>
<accession>A0A2Z6B100</accession>
<evidence type="ECO:0000313" key="1">
    <source>
        <dbReference type="EMBL" id="BBD09133.1"/>
    </source>
</evidence>
<dbReference type="AlphaFoldDB" id="A0A2Z6B100"/>
<evidence type="ECO:0008006" key="3">
    <source>
        <dbReference type="Google" id="ProtNLM"/>
    </source>
</evidence>
<reference evidence="1 2" key="1">
    <citation type="journal article" date="2018" name="Sci. Adv.">
        <title>Multi-heme cytochromes provide a pathway for survival in energy-limited environments.</title>
        <authorList>
            <person name="Deng X."/>
            <person name="Dohmae N."/>
            <person name="Nealson K.H."/>
            <person name="Hashimoto K."/>
            <person name="Okamoto A."/>
        </authorList>
    </citation>
    <scope>NUCLEOTIDE SEQUENCE [LARGE SCALE GENOMIC DNA]</scope>
    <source>
        <strain evidence="1 2">IS5</strain>
    </source>
</reference>
<sequence length="90" mass="10045">MDIATDRKCPHCGEILLPWEGPPETGWGIILVCNNNQCPHFSCSNETVAQYQPESKLGFRYAEDPVNNYASFNLAAYCGATFMDLAKQNQ</sequence>
<evidence type="ECO:0000313" key="2">
    <source>
        <dbReference type="Proteomes" id="UP000269883"/>
    </source>
</evidence>
<organism evidence="1 2">
    <name type="scientific">Desulfovibrio ferrophilus</name>
    <dbReference type="NCBI Taxonomy" id="241368"/>
    <lineage>
        <taxon>Bacteria</taxon>
        <taxon>Pseudomonadati</taxon>
        <taxon>Thermodesulfobacteriota</taxon>
        <taxon>Desulfovibrionia</taxon>
        <taxon>Desulfovibrionales</taxon>
        <taxon>Desulfovibrionaceae</taxon>
        <taxon>Desulfovibrio</taxon>
    </lineage>
</organism>
<keyword evidence="2" id="KW-1185">Reference proteome</keyword>
<dbReference type="EMBL" id="AP017378">
    <property type="protein sequence ID" value="BBD09133.1"/>
    <property type="molecule type" value="Genomic_DNA"/>
</dbReference>
<protein>
    <recommendedName>
        <fullName evidence="3">Zinc finger Ogr/Delta-type domain-containing protein</fullName>
    </recommendedName>
</protein>
<name>A0A2Z6B100_9BACT</name>
<dbReference type="Proteomes" id="UP000269883">
    <property type="component" value="Chromosome"/>
</dbReference>
<proteinExistence type="predicted"/>
<dbReference type="RefSeq" id="WP_172961732.1">
    <property type="nucleotide sequence ID" value="NZ_AP017378.1"/>
</dbReference>